<keyword evidence="2" id="KW-1185">Reference proteome</keyword>
<organism evidence="1 2">
    <name type="scientific">Thalassolituus pacificus</name>
    <dbReference type="NCBI Taxonomy" id="2975440"/>
    <lineage>
        <taxon>Bacteria</taxon>
        <taxon>Pseudomonadati</taxon>
        <taxon>Pseudomonadota</taxon>
        <taxon>Gammaproteobacteria</taxon>
        <taxon>Oceanospirillales</taxon>
        <taxon>Oceanospirillaceae</taxon>
        <taxon>Thalassolituus</taxon>
    </lineage>
</organism>
<comment type="caution">
    <text evidence="1">The sequence shown here is derived from an EMBL/GenBank/DDBJ whole genome shotgun (WGS) entry which is preliminary data.</text>
</comment>
<reference evidence="1" key="1">
    <citation type="journal article" date="2022" name="Front. Microbiol.">
        <title>Genome-based taxonomic rearrangement of Oceanobacter-related bacteria including the description of Thalassolituus hydrocarbonoclasticus sp. nov. and Thalassolituus pacificus sp. nov. and emended description of the genus Thalassolituus.</title>
        <authorList>
            <person name="Dong C."/>
            <person name="Wei L."/>
            <person name="Wang J."/>
            <person name="Lai Q."/>
            <person name="Huang Z."/>
            <person name="Shao Z."/>
        </authorList>
    </citation>
    <scope>NUCLEOTIDE SEQUENCE</scope>
    <source>
        <strain evidence="1">59MF3M-4</strain>
    </source>
</reference>
<dbReference type="RefSeq" id="WP_260974529.1">
    <property type="nucleotide sequence ID" value="NZ_JAOANI010000002.1"/>
</dbReference>
<name>A0A9X2WCH0_9GAMM</name>
<reference evidence="1" key="2">
    <citation type="submission" date="2022-08" db="EMBL/GenBank/DDBJ databases">
        <authorList>
            <person name="Dong C."/>
        </authorList>
    </citation>
    <scope>NUCLEOTIDE SEQUENCE</scope>
    <source>
        <strain evidence="1">59MF3M-4</strain>
    </source>
</reference>
<dbReference type="AlphaFoldDB" id="A0A9X2WCH0"/>
<protein>
    <recommendedName>
        <fullName evidence="3">N-acetyltransferase domain-containing protein</fullName>
    </recommendedName>
</protein>
<evidence type="ECO:0000313" key="2">
    <source>
        <dbReference type="Proteomes" id="UP001147830"/>
    </source>
</evidence>
<evidence type="ECO:0008006" key="3">
    <source>
        <dbReference type="Google" id="ProtNLM"/>
    </source>
</evidence>
<dbReference type="Gene3D" id="3.40.630.30">
    <property type="match status" value="1"/>
</dbReference>
<gene>
    <name evidence="1" type="ORF">NYR02_00980</name>
</gene>
<proteinExistence type="predicted"/>
<dbReference type="InterPro" id="IPR016181">
    <property type="entry name" value="Acyl_CoA_acyltransferase"/>
</dbReference>
<evidence type="ECO:0000313" key="1">
    <source>
        <dbReference type="EMBL" id="MCT7357596.1"/>
    </source>
</evidence>
<dbReference type="Proteomes" id="UP001147830">
    <property type="component" value="Unassembled WGS sequence"/>
</dbReference>
<sequence>MNSIPQLSDEFFRIARERYSDDAFWLGEDEAAVRRQFSTANDYFRTGRAWAETAEGCRLAGFFNPEQRINDEAVAYFGFWENSGDNDTILNAQRDLFARFERWAAEQGAERIYGPINFNTYGPYRLRLADEQGGMPGPVFAGEPYNPLSYGEQLQALGYDIHYRYYTRINNNLPALAQQMEKPLARALQQLQGEFIVSRLDGDTWMNNLPELYPLIDRMFRQNFAYSPISEAQFVAACGEPFARKLCPQSSVLVRHKSGAIAGFFLCYPDYSPLQVLSSVCGSSVKAADISYDQHAALLPEPRLALAKTGAIHPDYRQAGLFTLMSMQLTCWAAPHYQRVAAALVREDNPSLRYAHNGEEVRVYGLFTKQLARAAAQEG</sequence>
<dbReference type="EMBL" id="JAOANI010000002">
    <property type="protein sequence ID" value="MCT7357596.1"/>
    <property type="molecule type" value="Genomic_DNA"/>
</dbReference>
<accession>A0A9X2WCH0</accession>
<dbReference type="SUPFAM" id="SSF55729">
    <property type="entry name" value="Acyl-CoA N-acyltransferases (Nat)"/>
    <property type="match status" value="1"/>
</dbReference>